<reference evidence="2" key="1">
    <citation type="submission" date="2022-11" db="UniProtKB">
        <authorList>
            <consortium name="WormBaseParasite"/>
        </authorList>
    </citation>
    <scope>IDENTIFICATION</scope>
</reference>
<protein>
    <submittedName>
        <fullName evidence="2">Uncharacterized protein</fullName>
    </submittedName>
</protein>
<dbReference type="Proteomes" id="UP000887565">
    <property type="component" value="Unplaced"/>
</dbReference>
<dbReference type="WBParaSite" id="nRc.2.0.1.t25373-RA">
    <property type="protein sequence ID" value="nRc.2.0.1.t25373-RA"/>
    <property type="gene ID" value="nRc.2.0.1.g25373"/>
</dbReference>
<dbReference type="AlphaFoldDB" id="A0A915JH16"/>
<keyword evidence="1" id="KW-1185">Reference proteome</keyword>
<accession>A0A915JH16</accession>
<evidence type="ECO:0000313" key="1">
    <source>
        <dbReference type="Proteomes" id="UP000887565"/>
    </source>
</evidence>
<evidence type="ECO:0000313" key="2">
    <source>
        <dbReference type="WBParaSite" id="nRc.2.0.1.t25373-RA"/>
    </source>
</evidence>
<name>A0A915JH16_ROMCU</name>
<sequence length="276" mass="29133">MGVPTATIWVSKCPNDVPDSSVIEFVSEESDNQTVKLTDEQDSSSKVVELLRDGYSINSAEQVSTKPIDFSFDGFNDGGKQLEENPLTEPVEMMFDGFSNVVPSVSIQNVSKAHSAVPAPQTLDLFGISGSRPSQYLFQQANVQKPQNPTVLIATTPQSPLDVCRQVAPTCGLNNASFGGTSLSSGDLYAAFGANPTRQHVTAPLASALHNFNVGPAKGSVSSTQTATAATAFLLPENGLSLFTQPPPAIARGAPMQPPTHGLYTFPQAPINAPRT</sequence>
<organism evidence="1 2">
    <name type="scientific">Romanomermis culicivorax</name>
    <name type="common">Nematode worm</name>
    <dbReference type="NCBI Taxonomy" id="13658"/>
    <lineage>
        <taxon>Eukaryota</taxon>
        <taxon>Metazoa</taxon>
        <taxon>Ecdysozoa</taxon>
        <taxon>Nematoda</taxon>
        <taxon>Enoplea</taxon>
        <taxon>Dorylaimia</taxon>
        <taxon>Mermithida</taxon>
        <taxon>Mermithoidea</taxon>
        <taxon>Mermithidae</taxon>
        <taxon>Romanomermis</taxon>
    </lineage>
</organism>
<proteinExistence type="predicted"/>